<dbReference type="Pfam" id="PF00392">
    <property type="entry name" value="GntR"/>
    <property type="match status" value="1"/>
</dbReference>
<dbReference type="InterPro" id="IPR050679">
    <property type="entry name" value="Bact_HTH_transcr_reg"/>
</dbReference>
<keyword evidence="3" id="KW-0804">Transcription</keyword>
<dbReference type="SUPFAM" id="SSF64288">
    <property type="entry name" value="Chorismate lyase-like"/>
    <property type="match status" value="1"/>
</dbReference>
<dbReference type="InterPro" id="IPR028978">
    <property type="entry name" value="Chorismate_lyase_/UTRA_dom_sf"/>
</dbReference>
<gene>
    <name evidence="5" type="ORF">XFF6991_530025</name>
</gene>
<reference evidence="5 6" key="1">
    <citation type="submission" date="2017-10" db="EMBL/GenBank/DDBJ databases">
        <authorList>
            <person name="Regsiter A."/>
            <person name="William W."/>
        </authorList>
    </citation>
    <scope>NUCLEOTIDE SEQUENCE [LARGE SCALE GENOMIC DNA]</scope>
    <source>
        <strain evidence="5 6">CFBP6991</strain>
    </source>
</reference>
<dbReference type="Gene3D" id="3.40.1410.10">
    <property type="entry name" value="Chorismate lyase-like"/>
    <property type="match status" value="1"/>
</dbReference>
<dbReference type="Gene3D" id="1.10.10.10">
    <property type="entry name" value="Winged helix-like DNA-binding domain superfamily/Winged helix DNA-binding domain"/>
    <property type="match status" value="1"/>
</dbReference>
<dbReference type="InterPro" id="IPR011663">
    <property type="entry name" value="UTRA"/>
</dbReference>
<dbReference type="FunFam" id="1.10.10.10:FF:000079">
    <property type="entry name" value="GntR family transcriptional regulator"/>
    <property type="match status" value="1"/>
</dbReference>
<dbReference type="InterPro" id="IPR036388">
    <property type="entry name" value="WH-like_DNA-bd_sf"/>
</dbReference>
<dbReference type="PANTHER" id="PTHR44846:SF1">
    <property type="entry name" value="MANNOSYL-D-GLYCERATE TRANSPORT_METABOLISM SYSTEM REPRESSOR MNGR-RELATED"/>
    <property type="match status" value="1"/>
</dbReference>
<evidence type="ECO:0000313" key="5">
    <source>
        <dbReference type="EMBL" id="SOO26176.1"/>
    </source>
</evidence>
<name>A0A7Z7J5B3_XANCH</name>
<evidence type="ECO:0000313" key="6">
    <source>
        <dbReference type="Proteomes" id="UP000234345"/>
    </source>
</evidence>
<proteinExistence type="predicted"/>
<dbReference type="SMART" id="SM00345">
    <property type="entry name" value="HTH_GNTR"/>
    <property type="match status" value="1"/>
</dbReference>
<comment type="caution">
    <text evidence="5">The sequence shown here is derived from an EMBL/GenBank/DDBJ whole genome shotgun (WGS) entry which is preliminary data.</text>
</comment>
<keyword evidence="2" id="KW-0238">DNA-binding</keyword>
<dbReference type="GO" id="GO:0045892">
    <property type="term" value="P:negative regulation of DNA-templated transcription"/>
    <property type="evidence" value="ECO:0007669"/>
    <property type="project" value="TreeGrafter"/>
</dbReference>
<dbReference type="GO" id="GO:0003700">
    <property type="term" value="F:DNA-binding transcription factor activity"/>
    <property type="evidence" value="ECO:0007669"/>
    <property type="project" value="InterPro"/>
</dbReference>
<protein>
    <submittedName>
        <fullName evidence="5">Transcriptional regulator gntR family</fullName>
    </submittedName>
</protein>
<dbReference type="PANTHER" id="PTHR44846">
    <property type="entry name" value="MANNOSYL-D-GLYCERATE TRANSPORT/METABOLISM SYSTEM REPRESSOR MNGR-RELATED"/>
    <property type="match status" value="1"/>
</dbReference>
<dbReference type="PROSITE" id="PS50949">
    <property type="entry name" value="HTH_GNTR"/>
    <property type="match status" value="1"/>
</dbReference>
<dbReference type="InterPro" id="IPR000524">
    <property type="entry name" value="Tscrpt_reg_HTH_GntR"/>
</dbReference>
<dbReference type="InterPro" id="IPR036390">
    <property type="entry name" value="WH_DNA-bd_sf"/>
</dbReference>
<dbReference type="Proteomes" id="UP000234345">
    <property type="component" value="Unassembled WGS sequence"/>
</dbReference>
<organism evidence="5 6">
    <name type="scientific">Xanthomonas campestris pv. phaseoli</name>
    <dbReference type="NCBI Taxonomy" id="317013"/>
    <lineage>
        <taxon>Bacteria</taxon>
        <taxon>Pseudomonadati</taxon>
        <taxon>Pseudomonadota</taxon>
        <taxon>Gammaproteobacteria</taxon>
        <taxon>Lysobacterales</taxon>
        <taxon>Lysobacteraceae</taxon>
        <taxon>Xanthomonas</taxon>
    </lineage>
</organism>
<evidence type="ECO:0000256" key="2">
    <source>
        <dbReference type="ARBA" id="ARBA00023125"/>
    </source>
</evidence>
<evidence type="ECO:0000259" key="4">
    <source>
        <dbReference type="PROSITE" id="PS50949"/>
    </source>
</evidence>
<accession>A0A7Z7J5B3</accession>
<dbReference type="GO" id="GO:0003677">
    <property type="term" value="F:DNA binding"/>
    <property type="evidence" value="ECO:0007669"/>
    <property type="project" value="UniProtKB-KW"/>
</dbReference>
<dbReference type="AlphaFoldDB" id="A0A7Z7J5B3"/>
<evidence type="ECO:0000256" key="3">
    <source>
        <dbReference type="ARBA" id="ARBA00023163"/>
    </source>
</evidence>
<evidence type="ECO:0000256" key="1">
    <source>
        <dbReference type="ARBA" id="ARBA00023015"/>
    </source>
</evidence>
<sequence length="296" mass="32856">MWRGEANHAIAGVEVDRGLMRVGQIGTILDLTNPRRSGGQVVVKPKTNARTDDDPRMDALALDASAPTPLYLQLAAKLTDAIRGGQWKAGEALPAERQLCERLQISRVTLRQAVDVLVEQGLVSRRQGAGTFVTTQIQHQLSGLTSFSETLRIKGYEPGTRWLERRLRPAHGEEILRLGLSPDAAVASLTRLRSADDRVMAYEHAVLPQRIVADPQQIGDSLYSYLDAQGTPVVRALQYFRAINLPARLAEHLRMKTGEAILHVVRVGYARDGSAIELTDTYCHNDFYDFVAELRR</sequence>
<dbReference type="Pfam" id="PF07702">
    <property type="entry name" value="UTRA"/>
    <property type="match status" value="1"/>
</dbReference>
<dbReference type="CDD" id="cd07377">
    <property type="entry name" value="WHTH_GntR"/>
    <property type="match status" value="1"/>
</dbReference>
<feature type="domain" description="HTH gntR-type" evidence="4">
    <location>
        <begin position="68"/>
        <end position="136"/>
    </location>
</feature>
<keyword evidence="1" id="KW-0805">Transcription regulation</keyword>
<dbReference type="PRINTS" id="PR00035">
    <property type="entry name" value="HTHGNTR"/>
</dbReference>
<dbReference type="SMART" id="SM00866">
    <property type="entry name" value="UTRA"/>
    <property type="match status" value="1"/>
</dbReference>
<dbReference type="EMBL" id="OCZC01000081">
    <property type="protein sequence ID" value="SOO26176.1"/>
    <property type="molecule type" value="Genomic_DNA"/>
</dbReference>
<dbReference type="SUPFAM" id="SSF46785">
    <property type="entry name" value="Winged helix' DNA-binding domain"/>
    <property type="match status" value="1"/>
</dbReference>